<feature type="binding site" evidence="11">
    <location>
        <position position="52"/>
    </location>
    <ligand>
        <name>Zn(2+)</name>
        <dbReference type="ChEBI" id="CHEBI:29105"/>
    </ligand>
</feature>
<proteinExistence type="predicted"/>
<feature type="domain" description="C2H2-type" evidence="12">
    <location>
        <begin position="283"/>
        <end position="311"/>
    </location>
</feature>
<dbReference type="VEuPathDB" id="VectorBase:CSON007064"/>
<dbReference type="PROSITE" id="PS00028">
    <property type="entry name" value="ZINC_FINGER_C2H2_1"/>
    <property type="match status" value="6"/>
</dbReference>
<feature type="domain" description="ZAD" evidence="13">
    <location>
        <begin position="8"/>
        <end position="76"/>
    </location>
</feature>
<feature type="domain" description="C2H2-type" evidence="12">
    <location>
        <begin position="171"/>
        <end position="194"/>
    </location>
</feature>
<feature type="domain" description="C2H2-type" evidence="12">
    <location>
        <begin position="256"/>
        <end position="278"/>
    </location>
</feature>
<feature type="domain" description="C2H2-type" evidence="12">
    <location>
        <begin position="142"/>
        <end position="170"/>
    </location>
</feature>
<keyword evidence="3" id="KW-0677">Repeat</keyword>
<evidence type="ECO:0000256" key="6">
    <source>
        <dbReference type="ARBA" id="ARBA00023015"/>
    </source>
</evidence>
<reference evidence="14" key="1">
    <citation type="submission" date="2018-04" db="EMBL/GenBank/DDBJ databases">
        <authorList>
            <person name="Go L.Y."/>
            <person name="Mitchell J.A."/>
        </authorList>
    </citation>
    <scope>NUCLEOTIDE SEQUENCE</scope>
    <source>
        <tissue evidence="14">Whole organism</tissue>
    </source>
</reference>
<evidence type="ECO:0000259" key="12">
    <source>
        <dbReference type="PROSITE" id="PS50157"/>
    </source>
</evidence>
<evidence type="ECO:0000256" key="10">
    <source>
        <dbReference type="PROSITE-ProRule" id="PRU00042"/>
    </source>
</evidence>
<evidence type="ECO:0000256" key="9">
    <source>
        <dbReference type="ARBA" id="ARBA00023242"/>
    </source>
</evidence>
<dbReference type="SUPFAM" id="SSF57667">
    <property type="entry name" value="beta-beta-alpha zinc fingers"/>
    <property type="match status" value="4"/>
</dbReference>
<dbReference type="Pfam" id="PF16622">
    <property type="entry name" value="zf-C2H2_11"/>
    <property type="match status" value="1"/>
</dbReference>
<accession>A0A336M175</accession>
<evidence type="ECO:0000256" key="4">
    <source>
        <dbReference type="ARBA" id="ARBA00022771"/>
    </source>
</evidence>
<feature type="domain" description="C2H2-type" evidence="12">
    <location>
        <begin position="200"/>
        <end position="222"/>
    </location>
</feature>
<name>A0A336M175_CULSO</name>
<dbReference type="PROSITE" id="PS51915">
    <property type="entry name" value="ZAD"/>
    <property type="match status" value="1"/>
</dbReference>
<evidence type="ECO:0000259" key="13">
    <source>
        <dbReference type="PROSITE" id="PS51915"/>
    </source>
</evidence>
<evidence type="ECO:0000256" key="11">
    <source>
        <dbReference type="PROSITE-ProRule" id="PRU01263"/>
    </source>
</evidence>
<dbReference type="GO" id="GO:0008270">
    <property type="term" value="F:zinc ion binding"/>
    <property type="evidence" value="ECO:0007669"/>
    <property type="project" value="UniProtKB-UniRule"/>
</dbReference>
<feature type="binding site" evidence="11">
    <location>
        <position position="49"/>
    </location>
    <ligand>
        <name>Zn(2+)</name>
        <dbReference type="ChEBI" id="CHEBI:29105"/>
    </ligand>
</feature>
<dbReference type="Pfam" id="PF13894">
    <property type="entry name" value="zf-C2H2_4"/>
    <property type="match status" value="2"/>
</dbReference>
<evidence type="ECO:0000256" key="3">
    <source>
        <dbReference type="ARBA" id="ARBA00022737"/>
    </source>
</evidence>
<dbReference type="InterPro" id="IPR036236">
    <property type="entry name" value="Znf_C2H2_sf"/>
</dbReference>
<keyword evidence="6" id="KW-0805">Transcription regulation</keyword>
<dbReference type="EMBL" id="UFQS01000265">
    <property type="protein sequence ID" value="SSX02216.1"/>
    <property type="molecule type" value="Genomic_DNA"/>
</dbReference>
<dbReference type="InterPro" id="IPR013087">
    <property type="entry name" value="Znf_C2H2_type"/>
</dbReference>
<dbReference type="Pfam" id="PF00096">
    <property type="entry name" value="zf-C2H2"/>
    <property type="match status" value="3"/>
</dbReference>
<dbReference type="SUPFAM" id="SSF57716">
    <property type="entry name" value="Glucocorticoid receptor-like (DNA-binding domain)"/>
    <property type="match status" value="1"/>
</dbReference>
<evidence type="ECO:0000256" key="1">
    <source>
        <dbReference type="ARBA" id="ARBA00004123"/>
    </source>
</evidence>
<dbReference type="Pfam" id="PF07776">
    <property type="entry name" value="zf-AD"/>
    <property type="match status" value="1"/>
</dbReference>
<evidence type="ECO:0000256" key="8">
    <source>
        <dbReference type="ARBA" id="ARBA00023163"/>
    </source>
</evidence>
<dbReference type="PROSITE" id="PS50157">
    <property type="entry name" value="ZINC_FINGER_C2H2_2"/>
    <property type="match status" value="6"/>
</dbReference>
<dbReference type="PANTHER" id="PTHR24409">
    <property type="entry name" value="ZINC FINGER PROTEIN 142"/>
    <property type="match status" value="1"/>
</dbReference>
<keyword evidence="4 10" id="KW-0863">Zinc-finger</keyword>
<dbReference type="AlphaFoldDB" id="A0A336M175"/>
<comment type="subcellular location">
    <subcellularLocation>
        <location evidence="1">Nucleus</location>
    </subcellularLocation>
</comment>
<feature type="binding site" evidence="11">
    <location>
        <position position="10"/>
    </location>
    <ligand>
        <name>Zn(2+)</name>
        <dbReference type="ChEBI" id="CHEBI:29105"/>
    </ligand>
</feature>
<feature type="binding site" evidence="11">
    <location>
        <position position="13"/>
    </location>
    <ligand>
        <name>Zn(2+)</name>
        <dbReference type="ChEBI" id="CHEBI:29105"/>
    </ligand>
</feature>
<organism evidence="15">
    <name type="scientific">Culicoides sonorensis</name>
    <name type="common">Biting midge</name>
    <dbReference type="NCBI Taxonomy" id="179676"/>
    <lineage>
        <taxon>Eukaryota</taxon>
        <taxon>Metazoa</taxon>
        <taxon>Ecdysozoa</taxon>
        <taxon>Arthropoda</taxon>
        <taxon>Hexapoda</taxon>
        <taxon>Insecta</taxon>
        <taxon>Pterygota</taxon>
        <taxon>Neoptera</taxon>
        <taxon>Endopterygota</taxon>
        <taxon>Diptera</taxon>
        <taxon>Nematocera</taxon>
        <taxon>Chironomoidea</taxon>
        <taxon>Ceratopogonidae</taxon>
        <taxon>Ceratopogoninae</taxon>
        <taxon>Culicoides</taxon>
        <taxon>Monoculicoides</taxon>
    </lineage>
</organism>
<dbReference type="OMA" id="ERSHPEY"/>
<evidence type="ECO:0000313" key="15">
    <source>
        <dbReference type="EMBL" id="SSX22593.1"/>
    </source>
</evidence>
<dbReference type="InterPro" id="IPR041697">
    <property type="entry name" value="Znf-C2H2_11"/>
</dbReference>
<reference evidence="15" key="2">
    <citation type="submission" date="2018-07" db="EMBL/GenBank/DDBJ databases">
        <authorList>
            <person name="Quirk P.G."/>
            <person name="Krulwich T.A."/>
        </authorList>
    </citation>
    <scope>NUCLEOTIDE SEQUENCE</scope>
</reference>
<dbReference type="Gene3D" id="3.30.160.60">
    <property type="entry name" value="Classic Zinc Finger"/>
    <property type="match status" value="4"/>
</dbReference>
<evidence type="ECO:0000256" key="7">
    <source>
        <dbReference type="ARBA" id="ARBA00023125"/>
    </source>
</evidence>
<evidence type="ECO:0000313" key="14">
    <source>
        <dbReference type="EMBL" id="SSX02216.1"/>
    </source>
</evidence>
<dbReference type="GO" id="GO:0003677">
    <property type="term" value="F:DNA binding"/>
    <property type="evidence" value="ECO:0007669"/>
    <property type="project" value="UniProtKB-KW"/>
</dbReference>
<sequence>MNTIITNLNCRICLIKCESHDLDVEKAADDYQTLTGLKINDTDIPRKICNSCESKLMHLKEFIKVCKETEKFLIKLNENPESESEHEYKEEIITDLIEVESVKPKRSRNSEKVICEICAKEVTRGSLLKHKQLCHSENVIKFQCDLCKLWFTNKGHLKRHMSGVHLNFRPYSCEYCGKKFTYTFPLKYHINVVHLKAITRKCETCGKTFGSKEQLRNHSYSHLQVPNVPCPDCDRMFRSMHHLRKHQKIVHVDEKLPCQYCSKTFKNKKHLKQHEKSHLPNAYQCPVCPNTFASAVSLRGHVERSHPEYKMPPVGTILKNVDINELNKK</sequence>
<keyword evidence="2 11" id="KW-0479">Metal-binding</keyword>
<dbReference type="SMART" id="SM00868">
    <property type="entry name" value="zf-AD"/>
    <property type="match status" value="1"/>
</dbReference>
<feature type="domain" description="C2H2-type" evidence="12">
    <location>
        <begin position="228"/>
        <end position="256"/>
    </location>
</feature>
<dbReference type="GO" id="GO:0005634">
    <property type="term" value="C:nucleus"/>
    <property type="evidence" value="ECO:0007669"/>
    <property type="project" value="UniProtKB-SubCell"/>
</dbReference>
<keyword evidence="7" id="KW-0238">DNA-binding</keyword>
<gene>
    <name evidence="15" type="primary">CSON007064</name>
</gene>
<keyword evidence="9" id="KW-0539">Nucleus</keyword>
<evidence type="ECO:0000256" key="5">
    <source>
        <dbReference type="ARBA" id="ARBA00022833"/>
    </source>
</evidence>
<dbReference type="EMBL" id="UFQT01000265">
    <property type="protein sequence ID" value="SSX22593.1"/>
    <property type="molecule type" value="Genomic_DNA"/>
</dbReference>
<protein>
    <submittedName>
        <fullName evidence="15">CSON007064 protein</fullName>
    </submittedName>
</protein>
<keyword evidence="8" id="KW-0804">Transcription</keyword>
<dbReference type="InterPro" id="IPR012934">
    <property type="entry name" value="Znf_AD"/>
</dbReference>
<dbReference type="SMART" id="SM00355">
    <property type="entry name" value="ZnF_C2H2"/>
    <property type="match status" value="7"/>
</dbReference>
<evidence type="ECO:0000256" key="2">
    <source>
        <dbReference type="ARBA" id="ARBA00022723"/>
    </source>
</evidence>
<keyword evidence="5 11" id="KW-0862">Zinc</keyword>